<dbReference type="AlphaFoldDB" id="A0A1E7Z4I5"/>
<comment type="caution">
    <text evidence="1">The sequence shown here is derived from an EMBL/GenBank/DDBJ whole genome shotgun (WGS) entry which is preliminary data.</text>
</comment>
<reference evidence="1 3" key="1">
    <citation type="submission" date="2016-07" db="EMBL/GenBank/DDBJ databases">
        <authorList>
            <person name="Yuval B."/>
        </authorList>
    </citation>
    <scope>NUCLEOTIDE SEQUENCE [LARGE SCALE GENOMIC DNA]</scope>
    <source>
        <strain evidence="1 3">IL</strain>
    </source>
</reference>
<evidence type="ECO:0000313" key="4">
    <source>
        <dbReference type="Proteomes" id="UP000244334"/>
    </source>
</evidence>
<evidence type="ECO:0000313" key="3">
    <source>
        <dbReference type="Proteomes" id="UP000243534"/>
    </source>
</evidence>
<reference evidence="2 4" key="2">
    <citation type="submission" date="2018-04" db="EMBL/GenBank/DDBJ databases">
        <title>Genomes of the Obligate Erwinia dacicola and Facultative Enterobacter sp. OLF Endosymbionts of the Olive Fruit fly, Bactrocera oleae.</title>
        <authorList>
            <person name="Estes A.M."/>
            <person name="Hearn D.J."/>
            <person name="Agarwal S."/>
            <person name="Pierson E.A."/>
            <person name="Dunning-Hotopp J.C."/>
        </authorList>
    </citation>
    <scope>NUCLEOTIDE SEQUENCE [LARGE SCALE GENOMIC DNA]</scope>
    <source>
        <strain evidence="2 4">Oroville</strain>
    </source>
</reference>
<keyword evidence="4" id="KW-1185">Reference proteome</keyword>
<dbReference type="Proteomes" id="UP000244334">
    <property type="component" value="Unassembled WGS sequence"/>
</dbReference>
<sequence length="69" mass="7616">MSINDLEQLHELIIAEKFNEAAYQIQVGSGALGQDGPDTQSNVPPINAIAAGRFTTVDWPLYFYTLFIT</sequence>
<proteinExistence type="predicted"/>
<dbReference type="Proteomes" id="UP000243534">
    <property type="component" value="Unassembled WGS sequence"/>
</dbReference>
<accession>A0A1E7Z4I5</accession>
<evidence type="ECO:0000313" key="2">
    <source>
        <dbReference type="EMBL" id="RAP70737.1"/>
    </source>
</evidence>
<dbReference type="EMBL" id="LJAM02000273">
    <property type="protein sequence ID" value="RAP70737.1"/>
    <property type="molecule type" value="Genomic_DNA"/>
</dbReference>
<dbReference type="EMBL" id="MAYS01000045">
    <property type="protein sequence ID" value="OFC63697.1"/>
    <property type="molecule type" value="Genomic_DNA"/>
</dbReference>
<name>A0A1E7Z4I5_9GAMM</name>
<protein>
    <submittedName>
        <fullName evidence="1">Uncharacterized protein</fullName>
    </submittedName>
</protein>
<evidence type="ECO:0000313" key="1">
    <source>
        <dbReference type="EMBL" id="OFC63697.1"/>
    </source>
</evidence>
<organism evidence="1 3">
    <name type="scientific">Candidatus Erwinia dacicola</name>
    <dbReference type="NCBI Taxonomy" id="252393"/>
    <lineage>
        <taxon>Bacteria</taxon>
        <taxon>Pseudomonadati</taxon>
        <taxon>Pseudomonadota</taxon>
        <taxon>Gammaproteobacteria</taxon>
        <taxon>Enterobacterales</taxon>
        <taxon>Erwiniaceae</taxon>
        <taxon>Erwinia</taxon>
    </lineage>
</organism>
<gene>
    <name evidence="2" type="ORF">ACZ87_02458</name>
    <name evidence="1" type="ORF">BBW68_04380</name>
</gene>